<comment type="caution">
    <text evidence="2">The sequence shown here is derived from an EMBL/GenBank/DDBJ whole genome shotgun (WGS) entry which is preliminary data.</text>
</comment>
<dbReference type="SMART" id="SM00460">
    <property type="entry name" value="TGc"/>
    <property type="match status" value="1"/>
</dbReference>
<keyword evidence="3" id="KW-1185">Reference proteome</keyword>
<dbReference type="SUPFAM" id="SSF54001">
    <property type="entry name" value="Cysteine proteinases"/>
    <property type="match status" value="1"/>
</dbReference>
<dbReference type="PANTHER" id="PTHR33490">
    <property type="entry name" value="BLR5614 PROTEIN-RELATED"/>
    <property type="match status" value="1"/>
</dbReference>
<proteinExistence type="predicted"/>
<dbReference type="InterPro" id="IPR013589">
    <property type="entry name" value="Bac_transglu_N"/>
</dbReference>
<dbReference type="Pfam" id="PF01841">
    <property type="entry name" value="Transglut_core"/>
    <property type="match status" value="1"/>
</dbReference>
<dbReference type="EMBL" id="JBHRYJ010000003">
    <property type="protein sequence ID" value="MFC3676789.1"/>
    <property type="molecule type" value="Genomic_DNA"/>
</dbReference>
<evidence type="ECO:0000313" key="2">
    <source>
        <dbReference type="EMBL" id="MFC3676789.1"/>
    </source>
</evidence>
<dbReference type="InterPro" id="IPR002931">
    <property type="entry name" value="Transglutaminase-like"/>
</dbReference>
<evidence type="ECO:0000259" key="1">
    <source>
        <dbReference type="SMART" id="SM00460"/>
    </source>
</evidence>
<accession>A0ABV7VHX9</accession>
<dbReference type="RefSeq" id="WP_379727959.1">
    <property type="nucleotide sequence ID" value="NZ_JBHRYJ010000003.1"/>
</dbReference>
<name>A0ABV7VHX9_9PROT</name>
<feature type="domain" description="Transglutaminase-like" evidence="1">
    <location>
        <begin position="170"/>
        <end position="248"/>
    </location>
</feature>
<dbReference type="PANTHER" id="PTHR33490:SF1">
    <property type="entry name" value="SLL1233 PROTEIN"/>
    <property type="match status" value="1"/>
</dbReference>
<dbReference type="Gene3D" id="3.10.620.30">
    <property type="match status" value="1"/>
</dbReference>
<dbReference type="Pfam" id="PF08379">
    <property type="entry name" value="Bact_transglu_N"/>
    <property type="match status" value="1"/>
</dbReference>
<organism evidence="2 3">
    <name type="scientific">Ferrovibrio xuzhouensis</name>
    <dbReference type="NCBI Taxonomy" id="1576914"/>
    <lineage>
        <taxon>Bacteria</taxon>
        <taxon>Pseudomonadati</taxon>
        <taxon>Pseudomonadota</taxon>
        <taxon>Alphaproteobacteria</taxon>
        <taxon>Rhodospirillales</taxon>
        <taxon>Rhodospirillaceae</taxon>
        <taxon>Ferrovibrio</taxon>
    </lineage>
</organism>
<protein>
    <submittedName>
        <fullName evidence="2">Transglutaminase N-terminal domain-containing protein</fullName>
    </submittedName>
</protein>
<sequence length="304" mass="33011">MLLGIHHRTTYLYHRPVSLGPHRLMLRPRESPTLRLLSFAVETAPPSLVSWSDDVYGNAIATAMPLWAADCLTIDSHVRVDILAGPPPQLAGRAGRYPFRYTDSEWNDLGPLARPQHQDPQGELQAWAQAFVAAHPTDTLSLLRDLNAGIADWVFYQSRDAEGTQTPMETLRRGWGSCRDLAVLLAEAVRWLGFGARLVSGYVYLPGLDLPRPDQAGQAAAGPAPGSTHAWVEIYLPGAGWVAFDPTNRSYGSDNLVPVAVARDITQLPPVDGSFTGATADYIGMHVGVEVTALQGQMQPGGWS</sequence>
<reference evidence="3" key="1">
    <citation type="journal article" date="2019" name="Int. J. Syst. Evol. Microbiol.">
        <title>The Global Catalogue of Microorganisms (GCM) 10K type strain sequencing project: providing services to taxonomists for standard genome sequencing and annotation.</title>
        <authorList>
            <consortium name="The Broad Institute Genomics Platform"/>
            <consortium name="The Broad Institute Genome Sequencing Center for Infectious Disease"/>
            <person name="Wu L."/>
            <person name="Ma J."/>
        </authorList>
    </citation>
    <scope>NUCLEOTIDE SEQUENCE [LARGE SCALE GENOMIC DNA]</scope>
    <source>
        <strain evidence="3">KCTC 42182</strain>
    </source>
</reference>
<gene>
    <name evidence="2" type="ORF">ACFOOQ_14625</name>
</gene>
<evidence type="ECO:0000313" key="3">
    <source>
        <dbReference type="Proteomes" id="UP001595711"/>
    </source>
</evidence>
<dbReference type="InterPro" id="IPR038765">
    <property type="entry name" value="Papain-like_cys_pep_sf"/>
</dbReference>
<dbReference type="Proteomes" id="UP001595711">
    <property type="component" value="Unassembled WGS sequence"/>
</dbReference>